<protein>
    <submittedName>
        <fullName evidence="1">Uncharacterized protein</fullName>
    </submittedName>
</protein>
<reference evidence="1" key="1">
    <citation type="submission" date="2016-05" db="EMBL/GenBank/DDBJ databases">
        <authorList>
            <person name="Lavstsen T."/>
            <person name="Jespersen J.S."/>
        </authorList>
    </citation>
    <scope>NUCLEOTIDE SEQUENCE</scope>
    <source>
        <strain evidence="1">PFRJS10</strain>
    </source>
</reference>
<organism evidence="1">
    <name type="scientific">Propionibacterium freudenreichii</name>
    <dbReference type="NCBI Taxonomy" id="1744"/>
    <lineage>
        <taxon>Bacteria</taxon>
        <taxon>Bacillati</taxon>
        <taxon>Actinomycetota</taxon>
        <taxon>Actinomycetes</taxon>
        <taxon>Propionibacteriales</taxon>
        <taxon>Propionibacteriaceae</taxon>
        <taxon>Propionibacterium</taxon>
    </lineage>
</organism>
<accession>A0A2C7ZJ76</accession>
<dbReference type="AlphaFoldDB" id="A0A2C7ZJ76"/>
<proteinExistence type="predicted"/>
<dbReference type="GeneID" id="61222915"/>
<dbReference type="RefSeq" id="WP_013160283.1">
    <property type="nucleotide sequence ID" value="NZ_CCYQ01000047.1"/>
</dbReference>
<dbReference type="EMBL" id="LT576035">
    <property type="protein sequence ID" value="SBN39458.1"/>
    <property type="molecule type" value="Genomic_DNA"/>
</dbReference>
<sequence>MKMLDVDGIADALRRDLLPLLSEAGRFILWSPLEAGDPEFAIYLGLQFALLDEVRIPEPLLEAIGVALDDPAFDPDLRPEATAWCAQLRSGDAADRNLP</sequence>
<evidence type="ECO:0000313" key="1">
    <source>
        <dbReference type="EMBL" id="SBN39458.1"/>
    </source>
</evidence>
<name>A0A2C7ZJ76_9ACTN</name>
<gene>
    <name evidence="1" type="ORF">PFR_JS10_1815</name>
</gene>